<organism evidence="7 8">
    <name type="scientific">Chlorocebus sabaeus</name>
    <name type="common">Green monkey</name>
    <name type="synonym">Simia sabaea</name>
    <dbReference type="NCBI Taxonomy" id="60711"/>
    <lineage>
        <taxon>Eukaryota</taxon>
        <taxon>Metazoa</taxon>
        <taxon>Chordata</taxon>
        <taxon>Craniata</taxon>
        <taxon>Vertebrata</taxon>
        <taxon>Euteleostomi</taxon>
        <taxon>Mammalia</taxon>
        <taxon>Eutheria</taxon>
        <taxon>Euarchontoglires</taxon>
        <taxon>Primates</taxon>
        <taxon>Haplorrhini</taxon>
        <taxon>Catarrhini</taxon>
        <taxon>Cercopithecidae</taxon>
        <taxon>Cercopithecinae</taxon>
        <taxon>Chlorocebus</taxon>
    </lineage>
</organism>
<evidence type="ECO:0000256" key="6">
    <source>
        <dbReference type="SAM" id="MobiDB-lite"/>
    </source>
</evidence>
<dbReference type="GO" id="GO:0017124">
    <property type="term" value="F:SH3 domain binding"/>
    <property type="evidence" value="ECO:0007669"/>
    <property type="project" value="UniProtKB-UniRule"/>
</dbReference>
<evidence type="ECO:0000256" key="1">
    <source>
        <dbReference type="ARBA" id="ARBA00007796"/>
    </source>
</evidence>
<dbReference type="PANTHER" id="PTHR19423:SF8">
    <property type="entry name" value="SH3 DOMAIN-BINDING PROTEIN 5-LIKE"/>
    <property type="match status" value="1"/>
</dbReference>
<dbReference type="OrthoDB" id="446789at2759"/>
<dbReference type="eggNOG" id="KOG2008">
    <property type="taxonomic scope" value="Eukaryota"/>
</dbReference>
<dbReference type="KEGG" id="csab:103230988"/>
<gene>
    <name evidence="7" type="primary">SH3BP5L</name>
</gene>
<feature type="region of interest" description="Disordered" evidence="6">
    <location>
        <begin position="273"/>
        <end position="332"/>
    </location>
</feature>
<comment type="subcellular location">
    <subcellularLocation>
        <location evidence="4">Cytoplasm</location>
    </subcellularLocation>
    <text evidence="4">Colocalizes with RAB11A on cytoplasmic vesicle membranes.</text>
</comment>
<accession>A0A0D9R998</accession>
<dbReference type="EMBL" id="AQIB01155465">
    <property type="status" value="NOT_ANNOTATED_CDS"/>
    <property type="molecule type" value="Genomic_DNA"/>
</dbReference>
<evidence type="ECO:0000313" key="8">
    <source>
        <dbReference type="Proteomes" id="UP000029965"/>
    </source>
</evidence>
<comment type="domain">
    <text evidence="4">The N-terminal half of the protein mediates interaction with RAB11A and functions as guanine nucleotide exchange factor. Four long alpha-helices (interrupted by a central kink) assemble into coiled coils, giving rise to a 'V' shape.</text>
</comment>
<evidence type="ECO:0000313" key="7">
    <source>
        <dbReference type="Ensembl" id="ENSCSAP00000005187.1"/>
    </source>
</evidence>
<dbReference type="jPOST" id="A0A0D9R998"/>
<keyword evidence="4" id="KW-0963">Cytoplasm</keyword>
<keyword evidence="8" id="KW-1185">Reference proteome</keyword>
<reference evidence="7" key="2">
    <citation type="submission" date="2025-08" db="UniProtKB">
        <authorList>
            <consortium name="Ensembl"/>
        </authorList>
    </citation>
    <scope>IDENTIFICATION</scope>
</reference>
<dbReference type="BioGRID-ORCS" id="103230988">
    <property type="hits" value="0 hits in 9 CRISPR screens"/>
</dbReference>
<keyword evidence="2 4" id="KW-0344">Guanine-nucleotide releasing factor</keyword>
<comment type="function">
    <text evidence="4">Functions as guanine nucleotide exchange factor (GEF) for RAB11A.</text>
</comment>
<feature type="compositionally biased region" description="Low complexity" evidence="6">
    <location>
        <begin position="317"/>
        <end position="332"/>
    </location>
</feature>
<dbReference type="GeneTree" id="ENSGT00390000018500"/>
<dbReference type="PANTHER" id="PTHR19423">
    <property type="entry name" value="SH3 DOMAIN-BINDING PROTEIN 5"/>
    <property type="match status" value="1"/>
</dbReference>
<evidence type="ECO:0000256" key="5">
    <source>
        <dbReference type="SAM" id="Coils"/>
    </source>
</evidence>
<comment type="subunit">
    <text evidence="4">Interacts with GDP-bound and nucleotide-free forms of RAB11A.</text>
</comment>
<proteinExistence type="inferred from homology"/>
<dbReference type="STRING" id="60711.ENSCSAP00000005187"/>
<feature type="compositionally biased region" description="Basic residues" evidence="6">
    <location>
        <begin position="384"/>
        <end position="393"/>
    </location>
</feature>
<dbReference type="Ensembl" id="ENSCSAT00000006991.1">
    <property type="protein sequence ID" value="ENSCSAP00000005187.1"/>
    <property type="gene ID" value="ENSCSAG00000008924.1"/>
</dbReference>
<dbReference type="InterPro" id="IPR007940">
    <property type="entry name" value="SH3BP5"/>
</dbReference>
<feature type="compositionally biased region" description="Basic and acidic residues" evidence="6">
    <location>
        <begin position="18"/>
        <end position="28"/>
    </location>
</feature>
<evidence type="ECO:0000256" key="2">
    <source>
        <dbReference type="ARBA" id="ARBA00022658"/>
    </source>
</evidence>
<comment type="similarity">
    <text evidence="1 4">Belongs to the SH3BP5 family.</text>
</comment>
<dbReference type="OMA" id="QISAEIH"/>
<evidence type="ECO:0000256" key="4">
    <source>
        <dbReference type="RuleBase" id="RU369054"/>
    </source>
</evidence>
<protein>
    <recommendedName>
        <fullName evidence="4">SH3 domain-binding protein 5</fullName>
        <shortName evidence="4">SH3BP-5</shortName>
    </recommendedName>
</protein>
<reference evidence="7 8" key="1">
    <citation type="submission" date="2014-03" db="EMBL/GenBank/DDBJ databases">
        <authorList>
            <person name="Warren W."/>
            <person name="Wilson R.K."/>
        </authorList>
    </citation>
    <scope>NUCLEOTIDE SEQUENCE</scope>
</reference>
<evidence type="ECO:0000256" key="3">
    <source>
        <dbReference type="ARBA" id="ARBA00023054"/>
    </source>
</evidence>
<dbReference type="GO" id="GO:0004860">
    <property type="term" value="F:protein kinase inhibitor activity"/>
    <property type="evidence" value="ECO:0007669"/>
    <property type="project" value="TreeGrafter"/>
</dbReference>
<feature type="coiled-coil region" evidence="5">
    <location>
        <begin position="60"/>
        <end position="94"/>
    </location>
</feature>
<dbReference type="GO" id="GO:0005085">
    <property type="term" value="F:guanyl-nucleotide exchange factor activity"/>
    <property type="evidence" value="ECO:0007669"/>
    <property type="project" value="UniProtKB-UniRule"/>
</dbReference>
<dbReference type="CTD" id="80851"/>
<keyword evidence="3 4" id="KW-0175">Coiled coil</keyword>
<name>A0A0D9R998_CHLSB</name>
<dbReference type="GO" id="GO:0005737">
    <property type="term" value="C:cytoplasm"/>
    <property type="evidence" value="ECO:0007669"/>
    <property type="project" value="UniProtKB-SubCell"/>
</dbReference>
<dbReference type="AlphaFoldDB" id="A0A0D9R998"/>
<feature type="coiled-coil region" evidence="5">
    <location>
        <begin position="173"/>
        <end position="263"/>
    </location>
</feature>
<dbReference type="Pfam" id="PF05276">
    <property type="entry name" value="SH3BP5"/>
    <property type="match status" value="1"/>
</dbReference>
<feature type="compositionally biased region" description="Acidic residues" evidence="6">
    <location>
        <begin position="297"/>
        <end position="306"/>
    </location>
</feature>
<dbReference type="Proteomes" id="UP000029965">
    <property type="component" value="Chromosome 25"/>
</dbReference>
<sequence length="393" mass="43483">MAELRQVPGGRETPQGELRPEVAEDEVPRSPVAEEPGGGGSSSSEAKLSPREEEELDPRIQEELEHLNQASEEINQVELQLDEARTTYRRILQESARKLNTQGSHLGSCIEKARPYYEARRLAKEAQQETQKAALRYERAVSMHNAAREMVFVAEQGVMADKNRLDPTWQEMLNHATCKVNEAEEERLRGEREHQRVTRLCQQAEARVQALQKSLRRAIGKSRPYFELKAQFSQILEEHKAKVTELEQQVSQAKTRYSVALRNLEQISEQIHARRRGGLPPHPLGPRRSSPVGAEAGPEDIEDGDSGIEGAEGAGLEEGSSLGPGPAPDTDTLSLLSLRTVASDLQKCDSVEHLRGLSDHVSLDGQELGTRSGGRRGSDGGVRGGRHQRSVSL</sequence>
<dbReference type="GO" id="GO:0035556">
    <property type="term" value="P:intracellular signal transduction"/>
    <property type="evidence" value="ECO:0007669"/>
    <property type="project" value="UniProtKB-UniRule"/>
</dbReference>
<feature type="region of interest" description="Disordered" evidence="6">
    <location>
        <begin position="364"/>
        <end position="393"/>
    </location>
</feature>
<dbReference type="Bgee" id="ENSCSAG00000008924">
    <property type="expression patterns" value="Expressed in fibroblast and 7 other cell types or tissues"/>
</dbReference>
<reference evidence="7" key="3">
    <citation type="submission" date="2025-09" db="UniProtKB">
        <authorList>
            <consortium name="Ensembl"/>
        </authorList>
    </citation>
    <scope>IDENTIFICATION</scope>
</reference>
<feature type="region of interest" description="Disordered" evidence="6">
    <location>
        <begin position="1"/>
        <end position="58"/>
    </location>
</feature>